<feature type="chain" id="PRO_5045952061" description="PKD domain-containing protein" evidence="2">
    <location>
        <begin position="32"/>
        <end position="868"/>
    </location>
</feature>
<dbReference type="CDD" id="cd00146">
    <property type="entry name" value="PKD"/>
    <property type="match status" value="1"/>
</dbReference>
<dbReference type="Proteomes" id="UP000748752">
    <property type="component" value="Unassembled WGS sequence"/>
</dbReference>
<dbReference type="EMBL" id="NRRV01000009">
    <property type="protein sequence ID" value="MBK1630177.1"/>
    <property type="molecule type" value="Genomic_DNA"/>
</dbReference>
<dbReference type="RefSeq" id="WP_200234772.1">
    <property type="nucleotide sequence ID" value="NZ_NRRV01000009.1"/>
</dbReference>
<dbReference type="SUPFAM" id="SSF49299">
    <property type="entry name" value="PKD domain"/>
    <property type="match status" value="1"/>
</dbReference>
<dbReference type="InterPro" id="IPR035986">
    <property type="entry name" value="PKD_dom_sf"/>
</dbReference>
<evidence type="ECO:0000256" key="2">
    <source>
        <dbReference type="SAM" id="SignalP"/>
    </source>
</evidence>
<accession>A0ABS1CEC7</accession>
<feature type="signal peptide" evidence="2">
    <location>
        <begin position="1"/>
        <end position="31"/>
    </location>
</feature>
<keyword evidence="4" id="KW-1185">Reference proteome</keyword>
<feature type="region of interest" description="Disordered" evidence="1">
    <location>
        <begin position="675"/>
        <end position="699"/>
    </location>
</feature>
<evidence type="ECO:0000256" key="1">
    <source>
        <dbReference type="SAM" id="MobiDB-lite"/>
    </source>
</evidence>
<reference evidence="3 4" key="1">
    <citation type="journal article" date="2020" name="Microorganisms">
        <title>Osmotic Adaptation and Compatible Solute Biosynthesis of Phototrophic Bacteria as Revealed from Genome Analyses.</title>
        <authorList>
            <person name="Imhoff J.F."/>
            <person name="Rahn T."/>
            <person name="Kunzel S."/>
            <person name="Keller A."/>
            <person name="Neulinger S.C."/>
        </authorList>
    </citation>
    <scope>NUCLEOTIDE SEQUENCE [LARGE SCALE GENOMIC DNA]</scope>
    <source>
        <strain evidence="3 4">DSM 6210</strain>
    </source>
</reference>
<evidence type="ECO:0000313" key="4">
    <source>
        <dbReference type="Proteomes" id="UP000748752"/>
    </source>
</evidence>
<dbReference type="InterPro" id="IPR036116">
    <property type="entry name" value="FN3_sf"/>
</dbReference>
<evidence type="ECO:0008006" key="5">
    <source>
        <dbReference type="Google" id="ProtNLM"/>
    </source>
</evidence>
<dbReference type="Gene3D" id="2.60.40.10">
    <property type="entry name" value="Immunoglobulins"/>
    <property type="match status" value="3"/>
</dbReference>
<sequence length="868" mass="90746">MTIASKSRLWRGLLGAAAAATLLAGTEVALAVTPVVKAVPFVPANPLSPHTALSGEPTRLKGTSSIGQGDAGVVGTVSWLWDTGGGNPGQCSGTVSSTTKYAIECAVTYTGTPGQLFTGTLTVTDDATGDSATVNYFTQIQAPSLGVDVNIAIDEGLWYLHKRMSRSTCSTNAAEPCGSWQGVALPSTSTTENAIDPANVTAFLVNGHSEAGAATNPYTETVERGINTTLEQLSAETLSSQTATVGTFDPDVNGNGIGLQGDTSDPPYQGGLFIDAIVATGTPAKTADAGSTAASGTEASIVQGRTYADIVQDMVDAYSWGQSEAGGGWRYNWYDNGGGTTTDNSTNQWAAIGLIAAEREFGSVVPPEVKAMNQISLTNTQQTSGVFGYTSSSPLWGPYATTPSGMVQLAWQGIGRGDDQWDRSENYIRDNFCNTGGARSAIKDYYYGLFSFTKSMLLHDSSSSAPTSLDCLVNTGSTNPLDWYGAESGQPDTLCNPGTTAPCDGVAREIVDSQNGSGAGASWGAWPNGNQFSSTQYPFTSTWAIIMLNRTVFSSGEPVAVCGLRPNPSIAGQPVTLDGTNSFHQDASKSIISWEWDTDNDGVFDETGAVVPDVSFPAAVGVYPVTLRVTDDSDPADTASTVCNVTVDTPPLAPTADANGPYVFCLGQNFFLDGTGSKNPDDGEAETDPPPGGCPNGDSITAYDWDLDGDNQFDDASGAQAEVTGFYTTPGAFNASLRVQDDSAACFPTVADENLTGFDIGEANVFALGAQECECISDLFIRSNSRAISLNWAASNNPETDSYNVYRGTINGGPYNLIGNTPTPGYADSAVAAGTTYYYIVRPIRIDTSEICQSNEGSGQLQARRSRR</sequence>
<gene>
    <name evidence="3" type="ORF">CKO31_05350</name>
</gene>
<proteinExistence type="predicted"/>
<dbReference type="SUPFAM" id="SSF49265">
    <property type="entry name" value="Fibronectin type III"/>
    <property type="match status" value="1"/>
</dbReference>
<evidence type="ECO:0000313" key="3">
    <source>
        <dbReference type="EMBL" id="MBK1630177.1"/>
    </source>
</evidence>
<comment type="caution">
    <text evidence="3">The sequence shown here is derived from an EMBL/GenBank/DDBJ whole genome shotgun (WGS) entry which is preliminary data.</text>
</comment>
<keyword evidence="2" id="KW-0732">Signal</keyword>
<name>A0ABS1CEC7_9GAMM</name>
<organism evidence="3 4">
    <name type="scientific">Thiohalocapsa halophila</name>
    <dbReference type="NCBI Taxonomy" id="69359"/>
    <lineage>
        <taxon>Bacteria</taxon>
        <taxon>Pseudomonadati</taxon>
        <taxon>Pseudomonadota</taxon>
        <taxon>Gammaproteobacteria</taxon>
        <taxon>Chromatiales</taxon>
        <taxon>Chromatiaceae</taxon>
        <taxon>Thiohalocapsa</taxon>
    </lineage>
</organism>
<protein>
    <recommendedName>
        <fullName evidence="5">PKD domain-containing protein</fullName>
    </recommendedName>
</protein>
<dbReference type="InterPro" id="IPR013783">
    <property type="entry name" value="Ig-like_fold"/>
</dbReference>